<evidence type="ECO:0000256" key="12">
    <source>
        <dbReference type="ARBA" id="ARBA00023316"/>
    </source>
</evidence>
<evidence type="ECO:0000259" key="19">
    <source>
        <dbReference type="PROSITE" id="PS50975"/>
    </source>
</evidence>
<dbReference type="AlphaFoldDB" id="A0A5P9K260"/>
<evidence type="ECO:0000313" key="20">
    <source>
        <dbReference type="EMBL" id="QFU17790.1"/>
    </source>
</evidence>
<dbReference type="SUPFAM" id="SSF52440">
    <property type="entry name" value="PreATP-grasp domain"/>
    <property type="match status" value="1"/>
</dbReference>
<accession>A0A5P9K260</accession>
<dbReference type="EMBL" id="CP045423">
    <property type="protein sequence ID" value="QFU17790.1"/>
    <property type="molecule type" value="Genomic_DNA"/>
</dbReference>
<dbReference type="HAMAP" id="MF_00047">
    <property type="entry name" value="Dala_Dala_lig"/>
    <property type="match status" value="1"/>
</dbReference>
<feature type="domain" description="ATP-grasp" evidence="19">
    <location>
        <begin position="141"/>
        <end position="350"/>
    </location>
</feature>
<dbReference type="InterPro" id="IPR011127">
    <property type="entry name" value="Dala_Dala_lig_N"/>
</dbReference>
<dbReference type="Pfam" id="PF01820">
    <property type="entry name" value="Dala_Dala_lig_N"/>
    <property type="match status" value="1"/>
</dbReference>
<dbReference type="Gene3D" id="3.30.470.20">
    <property type="entry name" value="ATP-grasp fold, B domain"/>
    <property type="match status" value="1"/>
</dbReference>
<keyword evidence="4 14" id="KW-0436">Ligase</keyword>
<keyword evidence="5 17" id="KW-0479">Metal-binding</keyword>
<dbReference type="UniPathway" id="UPA00219"/>
<dbReference type="PANTHER" id="PTHR23132">
    <property type="entry name" value="D-ALANINE--D-ALANINE LIGASE"/>
    <property type="match status" value="1"/>
</dbReference>
<evidence type="ECO:0000256" key="9">
    <source>
        <dbReference type="ARBA" id="ARBA00022960"/>
    </source>
</evidence>
<dbReference type="SUPFAM" id="SSF56059">
    <property type="entry name" value="Glutathione synthetase ATP-binding domain-like"/>
    <property type="match status" value="1"/>
</dbReference>
<gene>
    <name evidence="14" type="primary">ddl</name>
    <name evidence="20" type="ORF">GDR74_17070</name>
</gene>
<dbReference type="NCBIfam" id="TIGR01205">
    <property type="entry name" value="D_ala_D_alaTIGR"/>
    <property type="match status" value="1"/>
</dbReference>
<dbReference type="PROSITE" id="PS00844">
    <property type="entry name" value="DALA_DALA_LIGASE_2"/>
    <property type="match status" value="1"/>
</dbReference>
<dbReference type="EC" id="6.3.2.4" evidence="14"/>
<evidence type="ECO:0000256" key="5">
    <source>
        <dbReference type="ARBA" id="ARBA00022723"/>
    </source>
</evidence>
<feature type="binding site" evidence="16">
    <location>
        <begin position="186"/>
        <end position="187"/>
    </location>
    <ligand>
        <name>ATP</name>
        <dbReference type="ChEBI" id="CHEBI:30616"/>
    </ligand>
</feature>
<feature type="binding site" evidence="16">
    <location>
        <position position="137"/>
    </location>
    <ligand>
        <name>ATP</name>
        <dbReference type="ChEBI" id="CHEBI:30616"/>
    </ligand>
</feature>
<evidence type="ECO:0000256" key="4">
    <source>
        <dbReference type="ARBA" id="ARBA00022598"/>
    </source>
</evidence>
<protein>
    <recommendedName>
        <fullName evidence="14">D-alanine--D-alanine ligase</fullName>
        <ecNumber evidence="14">6.3.2.4</ecNumber>
    </recommendedName>
    <alternativeName>
        <fullName evidence="14">D-Ala-D-Ala ligase</fullName>
    </alternativeName>
    <alternativeName>
        <fullName evidence="14">D-alanylalanine synthetase</fullName>
    </alternativeName>
</protein>
<dbReference type="InterPro" id="IPR016185">
    <property type="entry name" value="PreATP-grasp_dom_sf"/>
</dbReference>
<feature type="binding site" evidence="16">
    <location>
        <begin position="178"/>
        <end position="180"/>
    </location>
    <ligand>
        <name>ATP</name>
        <dbReference type="ChEBI" id="CHEBI:30616"/>
    </ligand>
</feature>
<reference evidence="20 21" key="1">
    <citation type="submission" date="2019-10" db="EMBL/GenBank/DDBJ databases">
        <title>Isolation, Identification of Microvirga thermotolerans HR1, a novel thermophilic bacterium and Comparative Genomics of the genus Microvirga.</title>
        <authorList>
            <person name="Li J."/>
            <person name="Zhang W."/>
            <person name="Lin M."/>
            <person name="Wang J."/>
        </authorList>
    </citation>
    <scope>NUCLEOTIDE SEQUENCE [LARGE SCALE GENOMIC DNA]</scope>
    <source>
        <strain evidence="20 21">HR1</strain>
    </source>
</reference>
<comment type="pathway">
    <text evidence="14">Cell wall biogenesis; peptidoglycan biosynthesis.</text>
</comment>
<evidence type="ECO:0000256" key="16">
    <source>
        <dbReference type="PIRSR" id="PIRSR039102-2"/>
    </source>
</evidence>
<dbReference type="InterPro" id="IPR000291">
    <property type="entry name" value="D-Ala_lig_Van_CS"/>
</dbReference>
<comment type="similarity">
    <text evidence="3 14">Belongs to the D-alanine--D-alanine ligase family.</text>
</comment>
<dbReference type="InterPro" id="IPR005905">
    <property type="entry name" value="D_ala_D_ala"/>
</dbReference>
<dbReference type="GO" id="GO:0008716">
    <property type="term" value="F:D-alanine-D-alanine ligase activity"/>
    <property type="evidence" value="ECO:0007669"/>
    <property type="project" value="UniProtKB-UniRule"/>
</dbReference>
<feature type="active site" evidence="15">
    <location>
        <position position="328"/>
    </location>
</feature>
<comment type="catalytic activity">
    <reaction evidence="13 14">
        <text>2 D-alanine + ATP = D-alanyl-D-alanine + ADP + phosphate + H(+)</text>
        <dbReference type="Rhea" id="RHEA:11224"/>
        <dbReference type="ChEBI" id="CHEBI:15378"/>
        <dbReference type="ChEBI" id="CHEBI:30616"/>
        <dbReference type="ChEBI" id="CHEBI:43474"/>
        <dbReference type="ChEBI" id="CHEBI:57416"/>
        <dbReference type="ChEBI" id="CHEBI:57822"/>
        <dbReference type="ChEBI" id="CHEBI:456216"/>
        <dbReference type="EC" id="6.3.2.4"/>
    </reaction>
</comment>
<keyword evidence="7 18" id="KW-0067">ATP-binding</keyword>
<feature type="binding site" evidence="17">
    <location>
        <position position="317"/>
    </location>
    <ligand>
        <name>Mg(2+)</name>
        <dbReference type="ChEBI" id="CHEBI:18420"/>
        <label>2</label>
    </ligand>
</feature>
<dbReference type="GO" id="GO:0008360">
    <property type="term" value="P:regulation of cell shape"/>
    <property type="evidence" value="ECO:0007669"/>
    <property type="project" value="UniProtKB-KW"/>
</dbReference>
<feature type="binding site" evidence="17">
    <location>
        <position position="302"/>
    </location>
    <ligand>
        <name>Mg(2+)</name>
        <dbReference type="ChEBI" id="CHEBI:18420"/>
        <label>1</label>
    </ligand>
</feature>
<dbReference type="InterPro" id="IPR013815">
    <property type="entry name" value="ATP_grasp_subdomain_1"/>
</dbReference>
<dbReference type="PIRSF" id="PIRSF039102">
    <property type="entry name" value="Ddl/VanB"/>
    <property type="match status" value="1"/>
</dbReference>
<evidence type="ECO:0000256" key="15">
    <source>
        <dbReference type="PIRSR" id="PIRSR039102-1"/>
    </source>
</evidence>
<dbReference type="PANTHER" id="PTHR23132:SF25">
    <property type="entry name" value="D-ALANINE--D-ALANINE LIGASE A"/>
    <property type="match status" value="1"/>
</dbReference>
<evidence type="ECO:0000256" key="3">
    <source>
        <dbReference type="ARBA" id="ARBA00010871"/>
    </source>
</evidence>
<feature type="binding site" evidence="17">
    <location>
        <position position="319"/>
    </location>
    <ligand>
        <name>Mg(2+)</name>
        <dbReference type="ChEBI" id="CHEBI:18420"/>
        <label>2</label>
    </ligand>
</feature>
<dbReference type="GO" id="GO:0005829">
    <property type="term" value="C:cytosol"/>
    <property type="evidence" value="ECO:0007669"/>
    <property type="project" value="TreeGrafter"/>
</dbReference>
<feature type="binding site" evidence="17">
    <location>
        <position position="317"/>
    </location>
    <ligand>
        <name>Mg(2+)</name>
        <dbReference type="ChEBI" id="CHEBI:18420"/>
        <label>1</label>
    </ligand>
</feature>
<feature type="active site" evidence="15">
    <location>
        <position position="186"/>
    </location>
</feature>
<keyword evidence="8 17" id="KW-0460">Magnesium</keyword>
<dbReference type="GO" id="GO:0071555">
    <property type="term" value="P:cell wall organization"/>
    <property type="evidence" value="ECO:0007669"/>
    <property type="project" value="UniProtKB-KW"/>
</dbReference>
<dbReference type="PROSITE" id="PS50975">
    <property type="entry name" value="ATP_GRASP"/>
    <property type="match status" value="1"/>
</dbReference>
<keyword evidence="6 16" id="KW-0547">Nucleotide-binding</keyword>
<comment type="function">
    <text evidence="2 14">Cell wall formation.</text>
</comment>
<dbReference type="NCBIfam" id="NF002528">
    <property type="entry name" value="PRK01966.1-4"/>
    <property type="match status" value="1"/>
</dbReference>
<dbReference type="InterPro" id="IPR011761">
    <property type="entry name" value="ATP-grasp"/>
</dbReference>
<keyword evidence="21" id="KW-1185">Reference proteome</keyword>
<evidence type="ECO:0000256" key="10">
    <source>
        <dbReference type="ARBA" id="ARBA00022984"/>
    </source>
</evidence>
<dbReference type="Proteomes" id="UP000325614">
    <property type="component" value="Chromosome"/>
</dbReference>
<evidence type="ECO:0000256" key="13">
    <source>
        <dbReference type="ARBA" id="ARBA00047614"/>
    </source>
</evidence>
<dbReference type="Gene3D" id="3.40.50.20">
    <property type="match status" value="1"/>
</dbReference>
<organism evidence="20 21">
    <name type="scientific">Microvirga thermotolerans</name>
    <dbReference type="NCBI Taxonomy" id="2651334"/>
    <lineage>
        <taxon>Bacteria</taxon>
        <taxon>Pseudomonadati</taxon>
        <taxon>Pseudomonadota</taxon>
        <taxon>Alphaproteobacteria</taxon>
        <taxon>Hyphomicrobiales</taxon>
        <taxon>Methylobacteriaceae</taxon>
        <taxon>Microvirga</taxon>
    </lineage>
</organism>
<feature type="binding site" evidence="16">
    <location>
        <begin position="316"/>
        <end position="317"/>
    </location>
    <ligand>
        <name>ATP</name>
        <dbReference type="ChEBI" id="CHEBI:30616"/>
    </ligand>
</feature>
<evidence type="ECO:0000256" key="1">
    <source>
        <dbReference type="ARBA" id="ARBA00001936"/>
    </source>
</evidence>
<dbReference type="RefSeq" id="WP_152587421.1">
    <property type="nucleotide sequence ID" value="NZ_CP045423.1"/>
</dbReference>
<evidence type="ECO:0000256" key="18">
    <source>
        <dbReference type="PROSITE-ProRule" id="PRU00409"/>
    </source>
</evidence>
<keyword evidence="11 17" id="KW-0464">Manganese</keyword>
<dbReference type="Gene3D" id="3.30.1490.20">
    <property type="entry name" value="ATP-grasp fold, A domain"/>
    <property type="match status" value="1"/>
</dbReference>
<comment type="cofactor">
    <cofactor evidence="1">
        <name>Mn(2+)</name>
        <dbReference type="ChEBI" id="CHEBI:29035"/>
    </cofactor>
</comment>
<evidence type="ECO:0000256" key="6">
    <source>
        <dbReference type="ARBA" id="ARBA00022741"/>
    </source>
</evidence>
<evidence type="ECO:0000256" key="17">
    <source>
        <dbReference type="PIRSR" id="PIRSR039102-3"/>
    </source>
</evidence>
<dbReference type="GO" id="GO:0046872">
    <property type="term" value="F:metal ion binding"/>
    <property type="evidence" value="ECO:0007669"/>
    <property type="project" value="UniProtKB-KW"/>
</dbReference>
<dbReference type="KEGG" id="mico:GDR74_17070"/>
<evidence type="ECO:0000313" key="21">
    <source>
        <dbReference type="Proteomes" id="UP000325614"/>
    </source>
</evidence>
<keyword evidence="10 14" id="KW-0573">Peptidoglycan synthesis</keyword>
<evidence type="ECO:0000256" key="2">
    <source>
        <dbReference type="ARBA" id="ARBA00003921"/>
    </source>
</evidence>
<dbReference type="FunFam" id="3.30.470.20:FF:000008">
    <property type="entry name" value="D-alanine--D-alanine ligase"/>
    <property type="match status" value="1"/>
</dbReference>
<evidence type="ECO:0000256" key="7">
    <source>
        <dbReference type="ARBA" id="ARBA00022840"/>
    </source>
</evidence>
<feature type="binding site" evidence="16">
    <location>
        <begin position="216"/>
        <end position="224"/>
    </location>
    <ligand>
        <name>ATP</name>
        <dbReference type="ChEBI" id="CHEBI:30616"/>
    </ligand>
</feature>
<comment type="cofactor">
    <cofactor evidence="17">
        <name>Mg(2+)</name>
        <dbReference type="ChEBI" id="CHEBI:18420"/>
    </cofactor>
    <cofactor evidence="17">
        <name>Mn(2+)</name>
        <dbReference type="ChEBI" id="CHEBI:29035"/>
    </cofactor>
    <text evidence="17">Binds 2 magnesium or manganese ions per subunit.</text>
</comment>
<dbReference type="Pfam" id="PF07478">
    <property type="entry name" value="Dala_Dala_lig_C"/>
    <property type="match status" value="1"/>
</dbReference>
<sequence>MKHARKTVGLLFGGCSAEHDVSRMSAANILRALDPAKYDIVPIGIARNGRWRLGNSAAPGSKSLEIPQDAPEVALLPGHDGELAVLGEEPRRLRLDVAVPVLHGPNGEDGTVQGLLELANLAYVGSGVMGSAACMDKDVAKRLLRDGGLPVVPFLSMTRRTRMSYEAATGMLGTSDLFVKPANMGSSVGVSPARSAATFEAACDLAFRHDAKILVERSVSGAREIECSILEGASGELRASPLGEIAPAKSHGFYSYAAKYEDAAGADLLIPADLDPALADRIRELALEAFRVLGCEGLARVDFFVDPADPDGIYVNEINTLPGFTAISMYPKLWEAAGLSQRELMDVLIGHALARQDGRRAPKPA</sequence>
<feature type="active site" evidence="15">
    <location>
        <position position="18"/>
    </location>
</feature>
<keyword evidence="9 14" id="KW-0133">Cell shape</keyword>
<name>A0A5P9K260_9HYPH</name>
<keyword evidence="14" id="KW-0963">Cytoplasm</keyword>
<evidence type="ECO:0000256" key="8">
    <source>
        <dbReference type="ARBA" id="ARBA00022842"/>
    </source>
</evidence>
<dbReference type="GO" id="GO:0005524">
    <property type="term" value="F:ATP binding"/>
    <property type="evidence" value="ECO:0007669"/>
    <property type="project" value="UniProtKB-UniRule"/>
</dbReference>
<comment type="subcellular location">
    <subcellularLocation>
        <location evidence="14">Cytoplasm</location>
    </subcellularLocation>
</comment>
<evidence type="ECO:0000256" key="11">
    <source>
        <dbReference type="ARBA" id="ARBA00023211"/>
    </source>
</evidence>
<dbReference type="PROSITE" id="PS00843">
    <property type="entry name" value="DALA_DALA_LIGASE_1"/>
    <property type="match status" value="1"/>
</dbReference>
<evidence type="ECO:0000256" key="14">
    <source>
        <dbReference type="HAMAP-Rule" id="MF_00047"/>
    </source>
</evidence>
<proteinExistence type="inferred from homology"/>
<dbReference type="InterPro" id="IPR011095">
    <property type="entry name" value="Dala_Dala_lig_C"/>
</dbReference>
<keyword evidence="12 14" id="KW-0961">Cell wall biogenesis/degradation</keyword>
<dbReference type="GO" id="GO:0009252">
    <property type="term" value="P:peptidoglycan biosynthetic process"/>
    <property type="evidence" value="ECO:0007669"/>
    <property type="project" value="UniProtKB-UniRule"/>
</dbReference>